<dbReference type="Proteomes" id="UP000016605">
    <property type="component" value="Unassembled WGS sequence"/>
</dbReference>
<feature type="compositionally biased region" description="Low complexity" evidence="1">
    <location>
        <begin position="57"/>
        <end position="67"/>
    </location>
</feature>
<evidence type="ECO:0000313" key="3">
    <source>
        <dbReference type="Proteomes" id="UP000016605"/>
    </source>
</evidence>
<feature type="region of interest" description="Disordered" evidence="1">
    <location>
        <begin position="1"/>
        <end position="88"/>
    </location>
</feature>
<proteinExistence type="predicted"/>
<comment type="caution">
    <text evidence="2">The sequence shown here is derived from an EMBL/GenBank/DDBJ whole genome shotgun (WGS) entry which is preliminary data.</text>
</comment>
<protein>
    <submittedName>
        <fullName evidence="2">Uncharacterized protein</fullName>
    </submittedName>
</protein>
<dbReference type="EMBL" id="AWVQ01000106">
    <property type="protein sequence ID" value="ERK72608.1"/>
    <property type="molecule type" value="Genomic_DNA"/>
</dbReference>
<evidence type="ECO:0000256" key="1">
    <source>
        <dbReference type="SAM" id="MobiDB-lite"/>
    </source>
</evidence>
<accession>U2T546</accession>
<gene>
    <name evidence="2" type="ORF">N136_01028</name>
</gene>
<dbReference type="HOGENOM" id="CLU_2465235_0_0_11"/>
<organism evidence="2 3">
    <name type="scientific">Leifsonia aquatica ATCC 14665</name>
    <dbReference type="NCBI Taxonomy" id="1358026"/>
    <lineage>
        <taxon>Bacteria</taxon>
        <taxon>Bacillati</taxon>
        <taxon>Actinomycetota</taxon>
        <taxon>Actinomycetes</taxon>
        <taxon>Micrococcales</taxon>
        <taxon>Microbacteriaceae</taxon>
        <taxon>Leifsonia</taxon>
    </lineage>
</organism>
<sequence>MAAQHVPDLQQEDEHERTSHGGNGVGIHDGGDLVCSGGSSCIGSQAWPASRGGQGGSARRTTPSTTPVRRHADSTSRACRPGASRARR</sequence>
<dbReference type="PATRIC" id="fig|1358026.3.peg.898"/>
<name>U2T546_LEIAQ</name>
<reference evidence="2 3" key="1">
    <citation type="submission" date="2013-08" db="EMBL/GenBank/DDBJ databases">
        <authorList>
            <person name="Weinstock G."/>
            <person name="Sodergren E."/>
            <person name="Wylie T."/>
            <person name="Fulton L."/>
            <person name="Fulton R."/>
            <person name="Fronick C."/>
            <person name="O'Laughlin M."/>
            <person name="Godfrey J."/>
            <person name="Miner T."/>
            <person name="Herter B."/>
            <person name="Appelbaum E."/>
            <person name="Cordes M."/>
            <person name="Lek S."/>
            <person name="Wollam A."/>
            <person name="Pepin K.H."/>
            <person name="Palsikar V.B."/>
            <person name="Mitreva M."/>
            <person name="Wilson R.K."/>
        </authorList>
    </citation>
    <scope>NUCLEOTIDE SEQUENCE [LARGE SCALE GENOMIC DNA]</scope>
    <source>
        <strain evidence="2 3">ATCC 14665</strain>
    </source>
</reference>
<dbReference type="AlphaFoldDB" id="U2T546"/>
<evidence type="ECO:0000313" key="2">
    <source>
        <dbReference type="EMBL" id="ERK72608.1"/>
    </source>
</evidence>